<dbReference type="GO" id="GO:0000466">
    <property type="term" value="P:maturation of 5.8S rRNA from tricistronic rRNA transcript (SSU-rRNA, 5.8S rRNA, LSU-rRNA)"/>
    <property type="evidence" value="ECO:0007669"/>
    <property type="project" value="TreeGrafter"/>
</dbReference>
<dbReference type="Proteomes" id="UP001196413">
    <property type="component" value="Unassembled WGS sequence"/>
</dbReference>
<dbReference type="InterPro" id="IPR039844">
    <property type="entry name" value="URB1"/>
</dbReference>
<dbReference type="GO" id="GO:0000463">
    <property type="term" value="P:maturation of LSU-rRNA from tricistronic rRNA transcript (SSU-rRNA, 5.8S rRNA, LSU-rRNA)"/>
    <property type="evidence" value="ECO:0007669"/>
    <property type="project" value="TreeGrafter"/>
</dbReference>
<organism evidence="2 3">
    <name type="scientific">Parelaphostrongylus tenuis</name>
    <name type="common">Meningeal worm</name>
    <dbReference type="NCBI Taxonomy" id="148309"/>
    <lineage>
        <taxon>Eukaryota</taxon>
        <taxon>Metazoa</taxon>
        <taxon>Ecdysozoa</taxon>
        <taxon>Nematoda</taxon>
        <taxon>Chromadorea</taxon>
        <taxon>Rhabditida</taxon>
        <taxon>Rhabditina</taxon>
        <taxon>Rhabditomorpha</taxon>
        <taxon>Strongyloidea</taxon>
        <taxon>Metastrongylidae</taxon>
        <taxon>Parelaphostrongylus</taxon>
    </lineage>
</organism>
<dbReference type="InterPro" id="IPR016024">
    <property type="entry name" value="ARM-type_fold"/>
</dbReference>
<name>A0AAD5MPH7_PARTN</name>
<sequence>SWTAIKDAVLEPLSTPLKDGSLLNYLRSQKDDPSARQAISRSVDFHFLSQVMISYNATNSSTDRLIFDVLDLIENTYRVNMSVLFPVVWGEKSREIYQKRGQYGGTLSRTTPCQVLELLDGIRMWRTVLNHSRPSSNDNTGKAPLIYDVRFLLRAFLSLMHPGSELKYRSFVECNGLSLAFSCTSSRDLSVRKLAYCVLQSFLSLMQELDVDAVEDRCKYLYIYILRLFKQSIEGVAPRLSHIVSHFFARLSKLCLHPESPLFTPVLSFLSLKPIIDLNNVPELYKLLLSSSTDHHNQEREWILTLISEGLIEPMDYNLLQNRSGIKLLISLFPTCMVDMASRRLILSILKSAVQMPSVAHDLFYRMNLHSWIASIITDSSISPWERCYLGQIYSILIESERKHCRRSTDIPEHGYNVAYTTVRITSRVVLLAMNSLSDKFIAVENIEAIQSTIEAKWRPKATDKVIISDWISSYFRFCHIITNILLFIPFFVELYVVDVIVG</sequence>
<dbReference type="AlphaFoldDB" id="A0AAD5MPH7"/>
<dbReference type="GO" id="GO:0005730">
    <property type="term" value="C:nucleolus"/>
    <property type="evidence" value="ECO:0007669"/>
    <property type="project" value="TreeGrafter"/>
</dbReference>
<dbReference type="SUPFAM" id="SSF48371">
    <property type="entry name" value="ARM repeat"/>
    <property type="match status" value="1"/>
</dbReference>
<keyword evidence="3" id="KW-1185">Reference proteome</keyword>
<reference evidence="2" key="1">
    <citation type="submission" date="2021-06" db="EMBL/GenBank/DDBJ databases">
        <title>Parelaphostrongylus tenuis whole genome reference sequence.</title>
        <authorList>
            <person name="Garwood T.J."/>
            <person name="Larsen P.A."/>
            <person name="Fountain-Jones N.M."/>
            <person name="Garbe J.R."/>
            <person name="Macchietto M.G."/>
            <person name="Kania S.A."/>
            <person name="Gerhold R.W."/>
            <person name="Richards J.E."/>
            <person name="Wolf T.M."/>
        </authorList>
    </citation>
    <scope>NUCLEOTIDE SEQUENCE</scope>
    <source>
        <strain evidence="2">MNPRO001-30</strain>
        <tissue evidence="2">Meninges</tissue>
    </source>
</reference>
<protein>
    <recommendedName>
        <fullName evidence="1">URB1 C-terminal domain-containing protein</fullName>
    </recommendedName>
</protein>
<feature type="non-terminal residue" evidence="2">
    <location>
        <position position="503"/>
    </location>
</feature>
<feature type="non-terminal residue" evidence="2">
    <location>
        <position position="1"/>
    </location>
</feature>
<evidence type="ECO:0000259" key="1">
    <source>
        <dbReference type="Pfam" id="PF16201"/>
    </source>
</evidence>
<dbReference type="PANTHER" id="PTHR13500:SF0">
    <property type="entry name" value="NUCLEOLAR PRE-RIBOSOMAL-ASSOCIATED PROTEIN 1"/>
    <property type="match status" value="1"/>
</dbReference>
<dbReference type="PANTHER" id="PTHR13500">
    <property type="entry name" value="NUCLEOLAR PRERIBOSOMAL-ASSOCIATED PROTEIN 1"/>
    <property type="match status" value="1"/>
</dbReference>
<comment type="caution">
    <text evidence="2">The sequence shown here is derived from an EMBL/GenBank/DDBJ whole genome shotgun (WGS) entry which is preliminary data.</text>
</comment>
<evidence type="ECO:0000313" key="3">
    <source>
        <dbReference type="Proteomes" id="UP001196413"/>
    </source>
</evidence>
<dbReference type="Pfam" id="PF16201">
    <property type="entry name" value="NopRA1"/>
    <property type="match status" value="1"/>
</dbReference>
<feature type="domain" description="URB1 C-terminal" evidence="1">
    <location>
        <begin position="177"/>
        <end position="372"/>
    </location>
</feature>
<evidence type="ECO:0000313" key="2">
    <source>
        <dbReference type="EMBL" id="KAJ1359478.1"/>
    </source>
</evidence>
<dbReference type="InterPro" id="IPR032436">
    <property type="entry name" value="URB1_C"/>
</dbReference>
<dbReference type="EMBL" id="JAHQIW010003630">
    <property type="protein sequence ID" value="KAJ1359478.1"/>
    <property type="molecule type" value="Genomic_DNA"/>
</dbReference>
<proteinExistence type="predicted"/>
<gene>
    <name evidence="2" type="ORF">KIN20_018231</name>
</gene>
<accession>A0AAD5MPH7</accession>